<keyword evidence="3" id="KW-1185">Reference proteome</keyword>
<accession>A0A8X6QTX5</accession>
<feature type="region of interest" description="Disordered" evidence="1">
    <location>
        <begin position="339"/>
        <end position="368"/>
    </location>
</feature>
<name>A0A8X6QTX5_NEPPI</name>
<organism evidence="2 3">
    <name type="scientific">Nephila pilipes</name>
    <name type="common">Giant wood spider</name>
    <name type="synonym">Nephila maculata</name>
    <dbReference type="NCBI Taxonomy" id="299642"/>
    <lineage>
        <taxon>Eukaryota</taxon>
        <taxon>Metazoa</taxon>
        <taxon>Ecdysozoa</taxon>
        <taxon>Arthropoda</taxon>
        <taxon>Chelicerata</taxon>
        <taxon>Arachnida</taxon>
        <taxon>Araneae</taxon>
        <taxon>Araneomorphae</taxon>
        <taxon>Entelegynae</taxon>
        <taxon>Araneoidea</taxon>
        <taxon>Nephilidae</taxon>
        <taxon>Nephila</taxon>
    </lineage>
</organism>
<dbReference type="Proteomes" id="UP000887013">
    <property type="component" value="Unassembled WGS sequence"/>
</dbReference>
<evidence type="ECO:0000313" key="3">
    <source>
        <dbReference type="Proteomes" id="UP000887013"/>
    </source>
</evidence>
<dbReference type="OrthoDB" id="10432209at2759"/>
<feature type="region of interest" description="Disordered" evidence="1">
    <location>
        <begin position="1"/>
        <end position="21"/>
    </location>
</feature>
<evidence type="ECO:0000256" key="1">
    <source>
        <dbReference type="SAM" id="MobiDB-lite"/>
    </source>
</evidence>
<dbReference type="EMBL" id="BMAW01084112">
    <property type="protein sequence ID" value="GFU36940.1"/>
    <property type="molecule type" value="Genomic_DNA"/>
</dbReference>
<proteinExistence type="predicted"/>
<feature type="compositionally biased region" description="Acidic residues" evidence="1">
    <location>
        <begin position="352"/>
        <end position="367"/>
    </location>
</feature>
<comment type="caution">
    <text evidence="2">The sequence shown here is derived from an EMBL/GenBank/DDBJ whole genome shotgun (WGS) entry which is preliminary data.</text>
</comment>
<protein>
    <submittedName>
        <fullName evidence="2">Uncharacterized protein</fullName>
    </submittedName>
</protein>
<dbReference type="AlphaFoldDB" id="A0A8X6QTX5"/>
<reference evidence="2" key="1">
    <citation type="submission" date="2020-08" db="EMBL/GenBank/DDBJ databases">
        <title>Multicomponent nature underlies the extraordinary mechanical properties of spider dragline silk.</title>
        <authorList>
            <person name="Kono N."/>
            <person name="Nakamura H."/>
            <person name="Mori M."/>
            <person name="Yoshida Y."/>
            <person name="Ohtoshi R."/>
            <person name="Malay A.D."/>
            <person name="Moran D.A.P."/>
            <person name="Tomita M."/>
            <person name="Numata K."/>
            <person name="Arakawa K."/>
        </authorList>
    </citation>
    <scope>NUCLEOTIDE SEQUENCE</scope>
</reference>
<feature type="compositionally biased region" description="Acidic residues" evidence="1">
    <location>
        <begin position="497"/>
        <end position="507"/>
    </location>
</feature>
<feature type="region of interest" description="Disordered" evidence="1">
    <location>
        <begin position="189"/>
        <end position="208"/>
    </location>
</feature>
<feature type="compositionally biased region" description="Basic and acidic residues" evidence="1">
    <location>
        <begin position="478"/>
        <end position="495"/>
    </location>
</feature>
<evidence type="ECO:0000313" key="2">
    <source>
        <dbReference type="EMBL" id="GFU36940.1"/>
    </source>
</evidence>
<gene>
    <name evidence="2" type="primary">NCL1_47936</name>
    <name evidence="2" type="ORF">NPIL_643051</name>
</gene>
<feature type="region of interest" description="Disordered" evidence="1">
    <location>
        <begin position="158"/>
        <end position="177"/>
    </location>
</feature>
<feature type="region of interest" description="Disordered" evidence="1">
    <location>
        <begin position="439"/>
        <end position="463"/>
    </location>
</feature>
<feature type="region of interest" description="Disordered" evidence="1">
    <location>
        <begin position="477"/>
        <end position="511"/>
    </location>
</feature>
<sequence length="551" mass="61370">MNADSLPYDDLVDRSKSPPYEETYESTSQITLDHSYENNYNLGVLIMDQQVDKTEIFRRTKPKIDFNSETFNINSGEEHTQMDYHTIPNSPYVGKLDVYLELKDKKRKIDTEINSFFCHGENYSEERNKMKCLKALSNILSESLNEKLDKLAENLNKSPSIHTSNDTNGVNDSDSSKAFYGNEESYSRFKQESKSSTSEPHGIEPSQDVRATVLHSIDSKVSFINVKNMTSYDNGNRVLVTNGDSINVQSAITNDFIKGSSALNNDSWERQSSLIDDSSHSIENKKYSNFETVDRSRCPQAVTHVGKLTDVFLDVNMDYVNRKPETVLATVDDSVQAQSSENHLEGEVTEFSPDDEDSIDDTSDTDESFSWYYDEPEDFIDDPVIILVPQVVGTQIVKEVGELMKISLADGKTIDSDTCTSETVFDTNKVDTVSVYGTKNDSTELYPTDKDSTDGSSTTNESEDFIDKRINTVLVLRSKNDSTEDSSGRDEKSDDSSISDESEDFIDEPLANISQGKALGAASNTRGSAAASTIAINPNSVILNVVSDNQN</sequence>
<feature type="compositionally biased region" description="Polar residues" evidence="1">
    <location>
        <begin position="158"/>
        <end position="173"/>
    </location>
</feature>